<dbReference type="Pfam" id="PF21688">
    <property type="entry name" value="FAD-depend_C"/>
    <property type="match status" value="1"/>
</dbReference>
<dbReference type="PIRSF" id="PIRSF038984">
    <property type="entry name" value="FAD_binding_protein"/>
    <property type="match status" value="1"/>
</dbReference>
<dbReference type="Gene3D" id="3.50.50.60">
    <property type="entry name" value="FAD/NAD(P)-binding domain"/>
    <property type="match status" value="1"/>
</dbReference>
<dbReference type="PANTHER" id="PTHR43106:SF1">
    <property type="entry name" value="DEHYDROGENASE-RELATED"/>
    <property type="match status" value="1"/>
</dbReference>
<dbReference type="GO" id="GO:0071949">
    <property type="term" value="F:FAD binding"/>
    <property type="evidence" value="ECO:0007669"/>
    <property type="project" value="InterPro"/>
</dbReference>
<accession>A0A7C0Y5Z2</accession>
<dbReference type="InterPro" id="IPR049516">
    <property type="entry name" value="FAD-depend_C"/>
</dbReference>
<dbReference type="InterPro" id="IPR036188">
    <property type="entry name" value="FAD/NAD-bd_sf"/>
</dbReference>
<evidence type="ECO:0000313" key="3">
    <source>
        <dbReference type="EMBL" id="HDD53195.1"/>
    </source>
</evidence>
<evidence type="ECO:0000259" key="2">
    <source>
        <dbReference type="Pfam" id="PF21688"/>
    </source>
</evidence>
<dbReference type="PRINTS" id="PR00368">
    <property type="entry name" value="FADPNR"/>
</dbReference>
<proteinExistence type="predicted"/>
<feature type="domain" description="FAD-dependent protein C-terminal" evidence="2">
    <location>
        <begin position="225"/>
        <end position="404"/>
    </location>
</feature>
<dbReference type="AlphaFoldDB" id="A0A7C0Y5Z2"/>
<evidence type="ECO:0000259" key="1">
    <source>
        <dbReference type="Pfam" id="PF01494"/>
    </source>
</evidence>
<comment type="caution">
    <text evidence="3">The sequence shown here is derived from an EMBL/GenBank/DDBJ whole genome shotgun (WGS) entry which is preliminary data.</text>
</comment>
<dbReference type="SUPFAM" id="SSF51905">
    <property type="entry name" value="FAD/NAD(P)-binding domain"/>
    <property type="match status" value="1"/>
</dbReference>
<feature type="domain" description="FAD-binding" evidence="1">
    <location>
        <begin position="4"/>
        <end position="31"/>
    </location>
</feature>
<dbReference type="InterPro" id="IPR002938">
    <property type="entry name" value="FAD-bd"/>
</dbReference>
<dbReference type="PANTHER" id="PTHR43106">
    <property type="entry name" value="DEHYDROGENASE-RELATED"/>
    <property type="match status" value="1"/>
</dbReference>
<reference evidence="3" key="1">
    <citation type="journal article" date="2020" name="mSystems">
        <title>Genome- and Community-Level Interaction Insights into Carbon Utilization and Element Cycling Functions of Hydrothermarchaeota in Hydrothermal Sediment.</title>
        <authorList>
            <person name="Zhou Z."/>
            <person name="Liu Y."/>
            <person name="Xu W."/>
            <person name="Pan J."/>
            <person name="Luo Z.H."/>
            <person name="Li M."/>
        </authorList>
    </citation>
    <scope>NUCLEOTIDE SEQUENCE [LARGE SCALE GENOMIC DNA]</scope>
    <source>
        <strain evidence="3">HyVt-115</strain>
    </source>
</reference>
<feature type="non-terminal residue" evidence="3">
    <location>
        <position position="438"/>
    </location>
</feature>
<sequence length="438" mass="47802">MVPEVIIVGAGPAGIFAALELLEKGVREILILEKGPPLGDRHCFLEETGECRQCEPCSILSGWGGAGAFSDGKLTLSPQVGGFLEELVGRGRLESLIQEVDRRFLEFGAPSRMYGLPGDEMESLARRCVQAGLRLVPVPVRPMGTHLCSQVLAAFFQHLKAKVKVVFNQEVKTIGVVNGQKEVVTSSGNVYRAPYLLLAPGREGNRWLREQLAPLGVDFKTNPVDVGVRVEVPAEVMEEVTSVAYEAKLLFNAPTFDDEVRTFCMCPNGEVVMEHRSGLFTVNGHSHGGRSTPYTNFALLVRTAFTQPFDSPVAYGEYLARLANLLVGTVIVQRLGDLKMGRRSTPERIGRGLVEPTLAEAVPGDLSFVLPYRYLVGILEMLEAMDRIVPGVNSRHTLLYGIEVKFYSLRPQINQELETPIPGLFVAGDGAGISRGLV</sequence>
<name>A0A7C0Y5Z2_9BACT</name>
<dbReference type="PRINTS" id="PR00411">
    <property type="entry name" value="PNDRDTASEI"/>
</dbReference>
<organism evidence="3">
    <name type="scientific">Thermosulfidibacter takaii</name>
    <dbReference type="NCBI Taxonomy" id="412593"/>
    <lineage>
        <taxon>Bacteria</taxon>
        <taxon>Pseudomonadati</taxon>
        <taxon>Thermosulfidibacterota</taxon>
        <taxon>Thermosulfidibacteria</taxon>
        <taxon>Thermosulfidibacterales</taxon>
        <taxon>Thermosulfidibacteraceae</taxon>
    </lineage>
</organism>
<dbReference type="Proteomes" id="UP000885690">
    <property type="component" value="Unassembled WGS sequence"/>
</dbReference>
<gene>
    <name evidence="3" type="ORF">ENF32_03915</name>
</gene>
<protein>
    <submittedName>
        <fullName evidence="3">FAD-binding protein</fullName>
    </submittedName>
</protein>
<dbReference type="InterPro" id="IPR028348">
    <property type="entry name" value="FAD-binding_protein"/>
</dbReference>
<dbReference type="EMBL" id="DQWS01000147">
    <property type="protein sequence ID" value="HDD53195.1"/>
    <property type="molecule type" value="Genomic_DNA"/>
</dbReference>
<dbReference type="Pfam" id="PF01494">
    <property type="entry name" value="FAD_binding_3"/>
    <property type="match status" value="1"/>
</dbReference>